<dbReference type="InterPro" id="IPR045867">
    <property type="entry name" value="DNA-dir_RpoC_beta_prime"/>
</dbReference>
<evidence type="ECO:0000256" key="5">
    <source>
        <dbReference type="ARBA" id="ARBA00022695"/>
    </source>
</evidence>
<keyword evidence="3" id="KW-0240">DNA-directed RNA polymerase</keyword>
<reference evidence="8 9" key="1">
    <citation type="submission" date="2019-07" db="EMBL/GenBank/DDBJ databases">
        <title>De Novo Assembly of kiwifruit Actinidia rufa.</title>
        <authorList>
            <person name="Sugita-Konishi S."/>
            <person name="Sato K."/>
            <person name="Mori E."/>
            <person name="Abe Y."/>
            <person name="Kisaki G."/>
            <person name="Hamano K."/>
            <person name="Suezawa K."/>
            <person name="Otani M."/>
            <person name="Fukuda T."/>
            <person name="Manabe T."/>
            <person name="Gomi K."/>
            <person name="Tabuchi M."/>
            <person name="Akimitsu K."/>
            <person name="Kataoka I."/>
        </authorList>
    </citation>
    <scope>NUCLEOTIDE SEQUENCE [LARGE SCALE GENOMIC DNA]</scope>
    <source>
        <strain evidence="9">cv. Fuchu</strain>
    </source>
</reference>
<evidence type="ECO:0000256" key="1">
    <source>
        <dbReference type="ARBA" id="ARBA00006460"/>
    </source>
</evidence>
<evidence type="ECO:0000313" key="9">
    <source>
        <dbReference type="Proteomes" id="UP000585474"/>
    </source>
</evidence>
<protein>
    <recommendedName>
        <fullName evidence="2">DNA-directed RNA polymerase</fullName>
        <ecNumber evidence="2">2.7.7.6</ecNumber>
    </recommendedName>
</protein>
<keyword evidence="5" id="KW-0548">Nucleotidyltransferase</keyword>
<dbReference type="GO" id="GO:0003899">
    <property type="term" value="F:DNA-directed RNA polymerase activity"/>
    <property type="evidence" value="ECO:0007669"/>
    <property type="project" value="UniProtKB-EC"/>
</dbReference>
<feature type="region of interest" description="Disordered" evidence="7">
    <location>
        <begin position="123"/>
        <end position="142"/>
    </location>
</feature>
<accession>A0A7J0FC53</accession>
<keyword evidence="9" id="KW-1185">Reference proteome</keyword>
<dbReference type="Gene3D" id="4.10.860.120">
    <property type="entry name" value="RNA polymerase II, clamp domain"/>
    <property type="match status" value="1"/>
</dbReference>
<proteinExistence type="inferred from homology"/>
<evidence type="ECO:0000256" key="3">
    <source>
        <dbReference type="ARBA" id="ARBA00022478"/>
    </source>
</evidence>
<evidence type="ECO:0000256" key="6">
    <source>
        <dbReference type="ARBA" id="ARBA00023163"/>
    </source>
</evidence>
<dbReference type="EMBL" id="BJWL01000011">
    <property type="protein sequence ID" value="GFY96261.1"/>
    <property type="molecule type" value="Genomic_DNA"/>
</dbReference>
<keyword evidence="6" id="KW-0804">Transcription</keyword>
<dbReference type="AlphaFoldDB" id="A0A7J0FC53"/>
<comment type="caution">
    <text evidence="8">The sequence shown here is derived from an EMBL/GenBank/DDBJ whole genome shotgun (WGS) entry which is preliminary data.</text>
</comment>
<evidence type="ECO:0000256" key="4">
    <source>
        <dbReference type="ARBA" id="ARBA00022679"/>
    </source>
</evidence>
<evidence type="ECO:0000256" key="7">
    <source>
        <dbReference type="SAM" id="MobiDB-lite"/>
    </source>
</evidence>
<organism evidence="8 9">
    <name type="scientific">Actinidia rufa</name>
    <dbReference type="NCBI Taxonomy" id="165716"/>
    <lineage>
        <taxon>Eukaryota</taxon>
        <taxon>Viridiplantae</taxon>
        <taxon>Streptophyta</taxon>
        <taxon>Embryophyta</taxon>
        <taxon>Tracheophyta</taxon>
        <taxon>Spermatophyta</taxon>
        <taxon>Magnoliopsida</taxon>
        <taxon>eudicotyledons</taxon>
        <taxon>Gunneridae</taxon>
        <taxon>Pentapetalae</taxon>
        <taxon>asterids</taxon>
        <taxon>Ericales</taxon>
        <taxon>Actinidiaceae</taxon>
        <taxon>Actinidia</taxon>
    </lineage>
</organism>
<dbReference type="PANTHER" id="PTHR19376">
    <property type="entry name" value="DNA-DIRECTED RNA POLYMERASE"/>
    <property type="match status" value="1"/>
</dbReference>
<dbReference type="Proteomes" id="UP000585474">
    <property type="component" value="Unassembled WGS sequence"/>
</dbReference>
<name>A0A7J0FC53_9ERIC</name>
<sequence>MSGYISNKTLSAVAAVSLFLEQTRVPNMAYATEGVSESVEAVRFSFMTDEEVRRHSVVKITNPILRDSVVRPVPAGFYDPAMGPLDDHSPMWEYHMGMGEGVEKRAAQLELIAKGNLVGAKSLDSVSPSESINPGDSDGSRVSCSTVHYAAETYNSEHSNQGWTSVQFIEAMAILNKFLKPQFTVLDGLGNETDQDGNEVEIAEDGEIETVDIEDEASKPKPRDKKTKSKLKKKRKVSAIRKDYDRSIFVAAKGLDFEVHFRFTNEPHILLGQRLEMRGTVRHAHGISNYDVEIDYRHLSLIADFMTHAGGYRPMSRHGGIAGSISPFLKISFETTSKFNVEAASHEMTDNLESPSARICLGLPVKMGTGCFDLMQKLEI</sequence>
<dbReference type="EC" id="2.7.7.6" evidence="2"/>
<gene>
    <name evidence="8" type="ORF">Acr_11g0005670</name>
</gene>
<comment type="similarity">
    <text evidence="1">Belongs to the RNA polymerase beta' chain family.</text>
</comment>
<dbReference type="SUPFAM" id="SSF64484">
    <property type="entry name" value="beta and beta-prime subunits of DNA dependent RNA-polymerase"/>
    <property type="match status" value="2"/>
</dbReference>
<dbReference type="Gene3D" id="1.10.150.390">
    <property type="match status" value="1"/>
</dbReference>
<dbReference type="InterPro" id="IPR044893">
    <property type="entry name" value="RNA_pol_Rpb1_clamp_domain"/>
</dbReference>
<dbReference type="OrthoDB" id="270392at2759"/>
<dbReference type="PANTHER" id="PTHR19376:SF11">
    <property type="entry name" value="DNA-DIRECTED RNA POLYMERASE I SUBUNIT RPA1"/>
    <property type="match status" value="1"/>
</dbReference>
<evidence type="ECO:0000256" key="2">
    <source>
        <dbReference type="ARBA" id="ARBA00012418"/>
    </source>
</evidence>
<evidence type="ECO:0000313" key="8">
    <source>
        <dbReference type="EMBL" id="GFY96261.1"/>
    </source>
</evidence>
<feature type="compositionally biased region" description="Polar residues" evidence="7">
    <location>
        <begin position="124"/>
        <end position="142"/>
    </location>
</feature>
<keyword evidence="4" id="KW-0808">Transferase</keyword>
<dbReference type="GO" id="GO:0005736">
    <property type="term" value="C:RNA polymerase I complex"/>
    <property type="evidence" value="ECO:0007669"/>
    <property type="project" value="TreeGrafter"/>
</dbReference>
<dbReference type="GO" id="GO:0006351">
    <property type="term" value="P:DNA-templated transcription"/>
    <property type="evidence" value="ECO:0007669"/>
    <property type="project" value="InterPro"/>
</dbReference>